<protein>
    <recommendedName>
        <fullName evidence="7">Origin recognition complex subunit 5</fullName>
    </recommendedName>
</protein>
<sequence>MEVAVQDISDGIPCRREQIQLLVHLLGQGTCALPSSLFVYGPSGCGKTLVTLAVLKRLDIITAHINCIEAYTPRIMFETVLNQLSGTVLSSSNGYTSYASCDNLGDFVKHIKDIGRNRGMPRIAVVVEHSERLRDQDANIMPVLCRLQELTCSTNIVVIFLSSIPVDKFRASTGFMEPIVVHFPQYYKNEVMEILVKLKPEKYSEEFFKNYINLVLSVFYVATKDLPELKHQVQLNFQTYCEPIEKGEAAEGDMRQLWRNIEPHLRKAMNSVYLREVSSDQYERMQKLTEKNEPDHLLSNMSHNAKMELPFYSKFLLIAAYLASYNPARTDRRFFMKYHGKQRKTQAMIKAKERSSNQLVGPKPFPLDRLLAIFYSIVDDRVTPTANIFSQISTLVTLRLLTQIGGDDQLDSPKYKCVVSLDFIRTIARGFAVGVAARVVVSLFEEATGITPRSVGLTFGGLYSLDNEKPIATTG</sequence>
<accession>A0AAE1TLT6</accession>
<dbReference type="GO" id="GO:0003688">
    <property type="term" value="F:DNA replication origin binding"/>
    <property type="evidence" value="ECO:0007669"/>
    <property type="project" value="TreeGrafter"/>
</dbReference>
<dbReference type="Pfam" id="PF21639">
    <property type="entry name" value="ORC5_lid"/>
    <property type="match status" value="1"/>
</dbReference>
<evidence type="ECO:0000259" key="9">
    <source>
        <dbReference type="Pfam" id="PF14630"/>
    </source>
</evidence>
<evidence type="ECO:0000256" key="6">
    <source>
        <dbReference type="ARBA" id="ARBA00023242"/>
    </source>
</evidence>
<keyword evidence="3" id="KW-0235">DNA replication</keyword>
<gene>
    <name evidence="11" type="ORF">Pmani_036799</name>
</gene>
<evidence type="ECO:0000313" key="11">
    <source>
        <dbReference type="EMBL" id="KAK4290283.1"/>
    </source>
</evidence>
<dbReference type="AlphaFoldDB" id="A0AAE1TLT6"/>
<feature type="domain" description="Origin recognition complex subunit 5 C-terminal" evidence="9">
    <location>
        <begin position="309"/>
        <end position="435"/>
    </location>
</feature>
<evidence type="ECO:0000259" key="10">
    <source>
        <dbReference type="Pfam" id="PF21639"/>
    </source>
</evidence>
<dbReference type="InterPro" id="IPR048866">
    <property type="entry name" value="ORC5_lid"/>
</dbReference>
<name>A0AAE1TLT6_9EUCA</name>
<dbReference type="InterPro" id="IPR020796">
    <property type="entry name" value="ORC5"/>
</dbReference>
<evidence type="ECO:0000256" key="7">
    <source>
        <dbReference type="ARBA" id="ARBA00069657"/>
    </source>
</evidence>
<evidence type="ECO:0000256" key="2">
    <source>
        <dbReference type="ARBA" id="ARBA00006269"/>
    </source>
</evidence>
<keyword evidence="6" id="KW-0539">Nucleus</keyword>
<comment type="subcellular location">
    <subcellularLocation>
        <location evidence="1">Nucleus</location>
    </subcellularLocation>
</comment>
<proteinExistence type="inferred from homology"/>
<dbReference type="GO" id="GO:0006270">
    <property type="term" value="P:DNA replication initiation"/>
    <property type="evidence" value="ECO:0007669"/>
    <property type="project" value="TreeGrafter"/>
</dbReference>
<reference evidence="11" key="1">
    <citation type="submission" date="2023-11" db="EMBL/GenBank/DDBJ databases">
        <title>Genome assemblies of two species of porcelain crab, Petrolisthes cinctipes and Petrolisthes manimaculis (Anomura: Porcellanidae).</title>
        <authorList>
            <person name="Angst P."/>
        </authorList>
    </citation>
    <scope>NUCLEOTIDE SEQUENCE</scope>
    <source>
        <strain evidence="11">PB745_02</strain>
        <tissue evidence="11">Gill</tissue>
    </source>
</reference>
<dbReference type="InterPro" id="IPR027417">
    <property type="entry name" value="P-loop_NTPase"/>
</dbReference>
<keyword evidence="12" id="KW-1185">Reference proteome</keyword>
<dbReference type="PANTHER" id="PTHR12705:SF0">
    <property type="entry name" value="ORIGIN RECOGNITION COMPLEX SUBUNIT 5"/>
    <property type="match status" value="1"/>
</dbReference>
<dbReference type="PANTHER" id="PTHR12705">
    <property type="entry name" value="ORIGIN RECOGNITION COMPLEX SUBUNIT 5"/>
    <property type="match status" value="1"/>
</dbReference>
<evidence type="ECO:0000259" key="8">
    <source>
        <dbReference type="Pfam" id="PF13191"/>
    </source>
</evidence>
<dbReference type="FunFam" id="3.40.50.300:FF:000673">
    <property type="entry name" value="Origin recognition complex subunit 5"/>
    <property type="match status" value="1"/>
</dbReference>
<dbReference type="InterPro" id="IPR041664">
    <property type="entry name" value="AAA_16"/>
</dbReference>
<organism evidence="11 12">
    <name type="scientific">Petrolisthes manimaculis</name>
    <dbReference type="NCBI Taxonomy" id="1843537"/>
    <lineage>
        <taxon>Eukaryota</taxon>
        <taxon>Metazoa</taxon>
        <taxon>Ecdysozoa</taxon>
        <taxon>Arthropoda</taxon>
        <taxon>Crustacea</taxon>
        <taxon>Multicrustacea</taxon>
        <taxon>Malacostraca</taxon>
        <taxon>Eumalacostraca</taxon>
        <taxon>Eucarida</taxon>
        <taxon>Decapoda</taxon>
        <taxon>Pleocyemata</taxon>
        <taxon>Anomura</taxon>
        <taxon>Galatheoidea</taxon>
        <taxon>Porcellanidae</taxon>
        <taxon>Petrolisthes</taxon>
    </lineage>
</organism>
<keyword evidence="5" id="KW-0067">ATP-binding</keyword>
<evidence type="ECO:0000256" key="5">
    <source>
        <dbReference type="ARBA" id="ARBA00022840"/>
    </source>
</evidence>
<dbReference type="EMBL" id="JAWZYT010005535">
    <property type="protein sequence ID" value="KAK4290283.1"/>
    <property type="molecule type" value="Genomic_DNA"/>
</dbReference>
<evidence type="ECO:0000256" key="1">
    <source>
        <dbReference type="ARBA" id="ARBA00004123"/>
    </source>
</evidence>
<evidence type="ECO:0000313" key="12">
    <source>
        <dbReference type="Proteomes" id="UP001292094"/>
    </source>
</evidence>
<dbReference type="GO" id="GO:0005524">
    <property type="term" value="F:ATP binding"/>
    <property type="evidence" value="ECO:0007669"/>
    <property type="project" value="UniProtKB-KW"/>
</dbReference>
<evidence type="ECO:0000256" key="3">
    <source>
        <dbReference type="ARBA" id="ARBA00022705"/>
    </source>
</evidence>
<dbReference type="GO" id="GO:0005664">
    <property type="term" value="C:nuclear origin of replication recognition complex"/>
    <property type="evidence" value="ECO:0007669"/>
    <property type="project" value="TreeGrafter"/>
</dbReference>
<dbReference type="Pfam" id="PF14630">
    <property type="entry name" value="ORC5_C"/>
    <property type="match status" value="1"/>
</dbReference>
<keyword evidence="4" id="KW-0547">Nucleotide-binding</keyword>
<evidence type="ECO:0000256" key="4">
    <source>
        <dbReference type="ARBA" id="ARBA00022741"/>
    </source>
</evidence>
<comment type="caution">
    <text evidence="11">The sequence shown here is derived from an EMBL/GenBank/DDBJ whole genome shotgun (WGS) entry which is preliminary data.</text>
</comment>
<feature type="domain" description="Orc1-like AAA ATPase" evidence="8">
    <location>
        <begin position="13"/>
        <end position="159"/>
    </location>
</feature>
<dbReference type="Pfam" id="PF13191">
    <property type="entry name" value="AAA_16"/>
    <property type="match status" value="1"/>
</dbReference>
<comment type="similarity">
    <text evidence="2">Belongs to the ORC5 family.</text>
</comment>
<dbReference type="SUPFAM" id="SSF52540">
    <property type="entry name" value="P-loop containing nucleoside triphosphate hydrolases"/>
    <property type="match status" value="1"/>
</dbReference>
<feature type="domain" description="ORC5 lid" evidence="10">
    <location>
        <begin position="209"/>
        <end position="275"/>
    </location>
</feature>
<dbReference type="Proteomes" id="UP001292094">
    <property type="component" value="Unassembled WGS sequence"/>
</dbReference>
<dbReference type="InterPro" id="IPR047088">
    <property type="entry name" value="ORC5_C"/>
</dbReference>
<dbReference type="Gene3D" id="3.40.50.300">
    <property type="entry name" value="P-loop containing nucleotide triphosphate hydrolases"/>
    <property type="match status" value="1"/>
</dbReference>